<dbReference type="SMART" id="SM01409">
    <property type="entry name" value="RNA_pol_Rpb6"/>
    <property type="match status" value="1"/>
</dbReference>
<dbReference type="GO" id="GO:0003899">
    <property type="term" value="F:DNA-directed RNA polymerase activity"/>
    <property type="evidence" value="ECO:0007669"/>
    <property type="project" value="UniProtKB-UniRule"/>
</dbReference>
<dbReference type="EC" id="2.7.7.6" evidence="2 10"/>
<dbReference type="GO" id="GO:0003677">
    <property type="term" value="F:DNA binding"/>
    <property type="evidence" value="ECO:0007669"/>
    <property type="project" value="UniProtKB-UniRule"/>
</dbReference>
<keyword evidence="5 10" id="KW-0808">Transferase</keyword>
<evidence type="ECO:0000256" key="9">
    <source>
        <dbReference type="ARBA" id="ARBA00048552"/>
    </source>
</evidence>
<comment type="caution">
    <text evidence="11">The sequence shown here is derived from an EMBL/GenBank/DDBJ whole genome shotgun (WGS) entry which is preliminary data.</text>
</comment>
<gene>
    <name evidence="10" type="primary">rpoZ</name>
    <name evidence="11" type="ORF">C7383_101371</name>
</gene>
<dbReference type="GO" id="GO:0000428">
    <property type="term" value="C:DNA-directed RNA polymerase complex"/>
    <property type="evidence" value="ECO:0007669"/>
    <property type="project" value="UniProtKB-KW"/>
</dbReference>
<sequence>MLHPSYTDLMKIVNSEVEQGDTPVVNSRYSIVMATAKRARQIIGGAEPLVYAAGKKPLSVAVEELNKGKIKVLGEDEMADKEEIAQAEAMLGMNDNMQLAEEDGGSEDTETEE</sequence>
<accession>A0AB73TA46</accession>
<reference evidence="11 12" key="1">
    <citation type="submission" date="2018-05" db="EMBL/GenBank/DDBJ databases">
        <authorList>
            <person name="Goeker M."/>
            <person name="Huntemann M."/>
            <person name="Clum A."/>
            <person name="Pillay M."/>
            <person name="Palaniappan K."/>
            <person name="Varghese N."/>
            <person name="Mikhailova N."/>
            <person name="Stamatis D."/>
            <person name="Reddy T."/>
            <person name="Daum C."/>
            <person name="Shapiro N."/>
            <person name="Ivanova N."/>
            <person name="Kyrpides N."/>
            <person name="Woyke T."/>
        </authorList>
    </citation>
    <scope>NUCLEOTIDE SEQUENCE [LARGE SCALE GENOMIC DNA]</scope>
    <source>
        <strain evidence="11 12">DSM 26524</strain>
    </source>
</reference>
<evidence type="ECO:0000256" key="8">
    <source>
        <dbReference type="ARBA" id="ARBA00029924"/>
    </source>
</evidence>
<protein>
    <recommendedName>
        <fullName evidence="3 10">DNA-directed RNA polymerase subunit omega</fullName>
        <shortName evidence="10">RNAP omega subunit</shortName>
        <ecNumber evidence="2 10">2.7.7.6</ecNumber>
    </recommendedName>
    <alternativeName>
        <fullName evidence="10">RNA polymerase omega subunit</fullName>
    </alternativeName>
    <alternativeName>
        <fullName evidence="8 10">Transcriptase subunit omega</fullName>
    </alternativeName>
</protein>
<dbReference type="InterPro" id="IPR003716">
    <property type="entry name" value="DNA-dir_RNA_pol_omega"/>
</dbReference>
<organism evidence="11 12">
    <name type="scientific">Murimonas intestini</name>
    <dbReference type="NCBI Taxonomy" id="1337051"/>
    <lineage>
        <taxon>Bacteria</taxon>
        <taxon>Bacillati</taxon>
        <taxon>Bacillota</taxon>
        <taxon>Clostridia</taxon>
        <taxon>Lachnospirales</taxon>
        <taxon>Lachnospiraceae</taxon>
        <taxon>Murimonas</taxon>
    </lineage>
</organism>
<proteinExistence type="inferred from homology"/>
<evidence type="ECO:0000256" key="4">
    <source>
        <dbReference type="ARBA" id="ARBA00022478"/>
    </source>
</evidence>
<comment type="catalytic activity">
    <reaction evidence="9 10">
        <text>RNA(n) + a ribonucleoside 5'-triphosphate = RNA(n+1) + diphosphate</text>
        <dbReference type="Rhea" id="RHEA:21248"/>
        <dbReference type="Rhea" id="RHEA-COMP:14527"/>
        <dbReference type="Rhea" id="RHEA-COMP:17342"/>
        <dbReference type="ChEBI" id="CHEBI:33019"/>
        <dbReference type="ChEBI" id="CHEBI:61557"/>
        <dbReference type="ChEBI" id="CHEBI:140395"/>
        <dbReference type="EC" id="2.7.7.6"/>
    </reaction>
</comment>
<evidence type="ECO:0000256" key="10">
    <source>
        <dbReference type="HAMAP-Rule" id="MF_00366"/>
    </source>
</evidence>
<evidence type="ECO:0000256" key="2">
    <source>
        <dbReference type="ARBA" id="ARBA00012418"/>
    </source>
</evidence>
<dbReference type="RefSeq" id="WP_109624426.1">
    <property type="nucleotide sequence ID" value="NZ_CABJAT010000001.1"/>
</dbReference>
<evidence type="ECO:0000313" key="11">
    <source>
        <dbReference type="EMBL" id="PWJ78994.1"/>
    </source>
</evidence>
<dbReference type="GO" id="GO:0006351">
    <property type="term" value="P:DNA-templated transcription"/>
    <property type="evidence" value="ECO:0007669"/>
    <property type="project" value="UniProtKB-UniRule"/>
</dbReference>
<dbReference type="EMBL" id="QGGY01000001">
    <property type="protein sequence ID" value="PWJ78994.1"/>
    <property type="molecule type" value="Genomic_DNA"/>
</dbReference>
<dbReference type="Proteomes" id="UP000245412">
    <property type="component" value="Unassembled WGS sequence"/>
</dbReference>
<comment type="subunit">
    <text evidence="10">The RNAP catalytic core consists of 2 alpha, 1 beta, 1 beta' and 1 omega subunit. When a sigma factor is associated with the core the holoenzyme is formed, which can initiate transcription.</text>
</comment>
<dbReference type="PANTHER" id="PTHR34476">
    <property type="entry name" value="DNA-DIRECTED RNA POLYMERASE SUBUNIT OMEGA"/>
    <property type="match status" value="1"/>
</dbReference>
<dbReference type="InterPro" id="IPR036161">
    <property type="entry name" value="RPB6/omega-like_sf"/>
</dbReference>
<name>A0AB73TA46_9FIRM</name>
<dbReference type="PANTHER" id="PTHR34476:SF1">
    <property type="entry name" value="DNA-DIRECTED RNA POLYMERASE SUBUNIT OMEGA"/>
    <property type="match status" value="1"/>
</dbReference>
<evidence type="ECO:0000256" key="6">
    <source>
        <dbReference type="ARBA" id="ARBA00022695"/>
    </source>
</evidence>
<evidence type="ECO:0000313" key="12">
    <source>
        <dbReference type="Proteomes" id="UP000245412"/>
    </source>
</evidence>
<comment type="function">
    <text evidence="10">Promotes RNA polymerase assembly. Latches the N- and C-terminal regions of the beta' subunit thereby facilitating its interaction with the beta and alpha subunits.</text>
</comment>
<evidence type="ECO:0000256" key="5">
    <source>
        <dbReference type="ARBA" id="ARBA00022679"/>
    </source>
</evidence>
<dbReference type="AlphaFoldDB" id="A0AB73TA46"/>
<dbReference type="Gene3D" id="3.90.940.10">
    <property type="match status" value="1"/>
</dbReference>
<keyword evidence="7 10" id="KW-0804">Transcription</keyword>
<dbReference type="NCBIfam" id="TIGR00690">
    <property type="entry name" value="rpoZ"/>
    <property type="match status" value="1"/>
</dbReference>
<dbReference type="Pfam" id="PF01192">
    <property type="entry name" value="RNA_pol_Rpb6"/>
    <property type="match status" value="1"/>
</dbReference>
<evidence type="ECO:0000256" key="3">
    <source>
        <dbReference type="ARBA" id="ARBA00013725"/>
    </source>
</evidence>
<comment type="similarity">
    <text evidence="1 10">Belongs to the RNA polymerase subunit omega family.</text>
</comment>
<keyword evidence="4 10" id="KW-0240">DNA-directed RNA polymerase</keyword>
<dbReference type="InterPro" id="IPR006110">
    <property type="entry name" value="Pol_omega/Rpo6/RPB6"/>
</dbReference>
<dbReference type="HAMAP" id="MF_00366">
    <property type="entry name" value="RNApol_bact_RpoZ"/>
    <property type="match status" value="1"/>
</dbReference>
<evidence type="ECO:0000256" key="1">
    <source>
        <dbReference type="ARBA" id="ARBA00006711"/>
    </source>
</evidence>
<dbReference type="SUPFAM" id="SSF63562">
    <property type="entry name" value="RPB6/omega subunit-like"/>
    <property type="match status" value="1"/>
</dbReference>
<keyword evidence="12" id="KW-1185">Reference proteome</keyword>
<evidence type="ECO:0000256" key="7">
    <source>
        <dbReference type="ARBA" id="ARBA00023163"/>
    </source>
</evidence>
<keyword evidence="6 10" id="KW-0548">Nucleotidyltransferase</keyword>